<name>N6V2J9_9HYPH</name>
<proteinExistence type="predicted"/>
<reference evidence="1 2" key="1">
    <citation type="journal article" date="2012" name="BMC Genomics">
        <title>Genomic basis of broad host range and environmental adaptability of Rhizobium tropici CIAT 899 and Rhizobium sp. PRF 81 which are used in inoculants for common bean (Phaseolus vulgaris L.).</title>
        <authorList>
            <person name="Ormeno-Orrillo E."/>
            <person name="Menna P."/>
            <person name="Almeida L.G."/>
            <person name="Ollero F.J."/>
            <person name="Nicolas M.F."/>
            <person name="Pains Rodrigues E."/>
            <person name="Shigueyoshi Nakatani A."/>
            <person name="Silva Batista J.S."/>
            <person name="Oliveira Chueire L.M."/>
            <person name="Souza R.C."/>
            <person name="Ribeiro Vasconcelos A.T."/>
            <person name="Megias M."/>
            <person name="Hungria M."/>
            <person name="Martinez-Romero E."/>
        </authorList>
    </citation>
    <scope>NUCLEOTIDE SEQUENCE [LARGE SCALE GENOMIC DNA]</scope>
    <source>
        <strain evidence="1 2">PRF 81</strain>
    </source>
</reference>
<accession>N6V2J9</accession>
<dbReference type="AlphaFoldDB" id="N6V2J9"/>
<protein>
    <submittedName>
        <fullName evidence="1">Uncharacterized protein</fullName>
    </submittedName>
</protein>
<sequence length="371" mass="40886">MNFIDEEHVALLEIGQQCGKIARLGDNRPGGGAEIDAELLGHDLRQRRLAEAGRTDKQHVIQRLAAPLGCLDEDLQIGARLRLAGKFVQRLRPERRIDIFAPLFRRYQTCGFTHVSGSIPGMRCAAPIPKAASCLSRLKYRSMRQHRKSISPLGNNSQEHGRCKASPREFLEAEADQLGAVGAFPGRLQGCGHGIGGLIAGIAEIGERGNGIGDGRCGNPISQFLLEPDIGRIAGKDRRLVLEFRHDAHGNLWTDARRSRNSGTILQGDRIRKLGRRQCRQQSKRYLGANTLNRLHDVEPFALQHRHEAEKTDLILAHIGLDEENAGLADGTELRQRSGRAIGGIADAVHIHEHIVFADLFDCAFELADHG</sequence>
<organism evidence="1 2">
    <name type="scientific">Rhizobium freirei PRF 81</name>
    <dbReference type="NCBI Taxonomy" id="363754"/>
    <lineage>
        <taxon>Bacteria</taxon>
        <taxon>Pseudomonadati</taxon>
        <taxon>Pseudomonadota</taxon>
        <taxon>Alphaproteobacteria</taxon>
        <taxon>Hyphomicrobiales</taxon>
        <taxon>Rhizobiaceae</taxon>
        <taxon>Rhizobium/Agrobacterium group</taxon>
        <taxon>Rhizobium</taxon>
    </lineage>
</organism>
<keyword evidence="2" id="KW-1185">Reference proteome</keyword>
<evidence type="ECO:0000313" key="2">
    <source>
        <dbReference type="Proteomes" id="UP000012429"/>
    </source>
</evidence>
<dbReference type="STRING" id="363754.RHSP_25949"/>
<gene>
    <name evidence="1" type="ORF">RHSP_25949</name>
</gene>
<dbReference type="EMBL" id="AQHN01000056">
    <property type="protein sequence ID" value="ENN87306.1"/>
    <property type="molecule type" value="Genomic_DNA"/>
</dbReference>
<comment type="caution">
    <text evidence="1">The sequence shown here is derived from an EMBL/GenBank/DDBJ whole genome shotgun (WGS) entry which is preliminary data.</text>
</comment>
<evidence type="ECO:0000313" key="1">
    <source>
        <dbReference type="EMBL" id="ENN87306.1"/>
    </source>
</evidence>
<dbReference type="Proteomes" id="UP000012429">
    <property type="component" value="Unassembled WGS sequence"/>
</dbReference>